<reference evidence="2 3" key="1">
    <citation type="journal article" date="2023" name="Plants (Basel)">
        <title>Bridging the Gap: Combining Genomics and Transcriptomics Approaches to Understand Stylosanthes scabra, an Orphan Legume from the Brazilian Caatinga.</title>
        <authorList>
            <person name="Ferreira-Neto J.R.C."/>
            <person name="da Silva M.D."/>
            <person name="Binneck E."/>
            <person name="de Melo N.F."/>
            <person name="da Silva R.H."/>
            <person name="de Melo A.L.T.M."/>
            <person name="Pandolfi V."/>
            <person name="Bustamante F.O."/>
            <person name="Brasileiro-Vidal A.C."/>
            <person name="Benko-Iseppon A.M."/>
        </authorList>
    </citation>
    <scope>NUCLEOTIDE SEQUENCE [LARGE SCALE GENOMIC DNA]</scope>
    <source>
        <tissue evidence="2">Leaves</tissue>
    </source>
</reference>
<evidence type="ECO:0000313" key="2">
    <source>
        <dbReference type="EMBL" id="MED6184772.1"/>
    </source>
</evidence>
<keyword evidence="3" id="KW-1185">Reference proteome</keyword>
<sequence>WPSRCPPFTPLAKLCPDSGEGTQEPSSPLPRTTSPVASSGKILETKYLLNIDTVCGNTHSVLAMVDHQQELTNTNPPPGAGREKVPPKTSNQPQNNGGGVMEDRHEANVTDDEENPINNGN</sequence>
<evidence type="ECO:0000313" key="3">
    <source>
        <dbReference type="Proteomes" id="UP001341840"/>
    </source>
</evidence>
<evidence type="ECO:0000256" key="1">
    <source>
        <dbReference type="SAM" id="MobiDB-lite"/>
    </source>
</evidence>
<proteinExistence type="predicted"/>
<comment type="caution">
    <text evidence="2">The sequence shown here is derived from an EMBL/GenBank/DDBJ whole genome shotgun (WGS) entry which is preliminary data.</text>
</comment>
<dbReference type="Proteomes" id="UP001341840">
    <property type="component" value="Unassembled WGS sequence"/>
</dbReference>
<protein>
    <submittedName>
        <fullName evidence="2">Uncharacterized protein</fullName>
    </submittedName>
</protein>
<accession>A0ABU6WG71</accession>
<feature type="region of interest" description="Disordered" evidence="1">
    <location>
        <begin position="66"/>
        <end position="121"/>
    </location>
</feature>
<feature type="compositionally biased region" description="Polar residues" evidence="1">
    <location>
        <begin position="20"/>
        <end position="37"/>
    </location>
</feature>
<gene>
    <name evidence="2" type="ORF">PIB30_050766</name>
</gene>
<organism evidence="2 3">
    <name type="scientific">Stylosanthes scabra</name>
    <dbReference type="NCBI Taxonomy" id="79078"/>
    <lineage>
        <taxon>Eukaryota</taxon>
        <taxon>Viridiplantae</taxon>
        <taxon>Streptophyta</taxon>
        <taxon>Embryophyta</taxon>
        <taxon>Tracheophyta</taxon>
        <taxon>Spermatophyta</taxon>
        <taxon>Magnoliopsida</taxon>
        <taxon>eudicotyledons</taxon>
        <taxon>Gunneridae</taxon>
        <taxon>Pentapetalae</taxon>
        <taxon>rosids</taxon>
        <taxon>fabids</taxon>
        <taxon>Fabales</taxon>
        <taxon>Fabaceae</taxon>
        <taxon>Papilionoideae</taxon>
        <taxon>50 kb inversion clade</taxon>
        <taxon>dalbergioids sensu lato</taxon>
        <taxon>Dalbergieae</taxon>
        <taxon>Pterocarpus clade</taxon>
        <taxon>Stylosanthes</taxon>
    </lineage>
</organism>
<dbReference type="EMBL" id="JASCZI010181595">
    <property type="protein sequence ID" value="MED6184772.1"/>
    <property type="molecule type" value="Genomic_DNA"/>
</dbReference>
<feature type="non-terminal residue" evidence="2">
    <location>
        <position position="1"/>
    </location>
</feature>
<name>A0ABU6WG71_9FABA</name>
<feature type="region of interest" description="Disordered" evidence="1">
    <location>
        <begin position="1"/>
        <end position="40"/>
    </location>
</feature>